<dbReference type="InterPro" id="IPR005483">
    <property type="entry name" value="CPSase_dom"/>
</dbReference>
<feature type="non-terminal residue" evidence="7">
    <location>
        <position position="51"/>
    </location>
</feature>
<sequence>MKILVPGAGPIIIGQAAEFDYSGSQCCSALREAGHKVVLVNSNPATIQTDP</sequence>
<dbReference type="Gene3D" id="3.40.50.20">
    <property type="match status" value="1"/>
</dbReference>
<dbReference type="GO" id="GO:0006541">
    <property type="term" value="P:glutamine metabolic process"/>
    <property type="evidence" value="ECO:0007669"/>
    <property type="project" value="TreeGrafter"/>
</dbReference>
<dbReference type="InterPro" id="IPR058047">
    <property type="entry name" value="CPSase_preATP-grasp"/>
</dbReference>
<evidence type="ECO:0000259" key="6">
    <source>
        <dbReference type="Pfam" id="PF25596"/>
    </source>
</evidence>
<evidence type="ECO:0000313" key="7">
    <source>
        <dbReference type="EMBL" id="SVE19000.1"/>
    </source>
</evidence>
<evidence type="ECO:0000256" key="5">
    <source>
        <dbReference type="ARBA" id="ARBA00047359"/>
    </source>
</evidence>
<keyword evidence="3" id="KW-0547">Nucleotide-binding</keyword>
<evidence type="ECO:0000256" key="2">
    <source>
        <dbReference type="ARBA" id="ARBA00022723"/>
    </source>
</evidence>
<evidence type="ECO:0000256" key="4">
    <source>
        <dbReference type="ARBA" id="ARBA00022840"/>
    </source>
</evidence>
<feature type="domain" description="Carbamoyl phosphate synthase preATP-grasp" evidence="6">
    <location>
        <begin position="2"/>
        <end position="50"/>
    </location>
</feature>
<dbReference type="GO" id="GO:0046872">
    <property type="term" value="F:metal ion binding"/>
    <property type="evidence" value="ECO:0007669"/>
    <property type="project" value="UniProtKB-KW"/>
</dbReference>
<evidence type="ECO:0000256" key="3">
    <source>
        <dbReference type="ARBA" id="ARBA00022741"/>
    </source>
</evidence>
<keyword evidence="2" id="KW-0479">Metal-binding</keyword>
<evidence type="ECO:0000256" key="1">
    <source>
        <dbReference type="ARBA" id="ARBA00022598"/>
    </source>
</evidence>
<reference evidence="7" key="1">
    <citation type="submission" date="2018-05" db="EMBL/GenBank/DDBJ databases">
        <authorList>
            <person name="Lanie J.A."/>
            <person name="Ng W.-L."/>
            <person name="Kazmierczak K.M."/>
            <person name="Andrzejewski T.M."/>
            <person name="Davidsen T.M."/>
            <person name="Wayne K.J."/>
            <person name="Tettelin H."/>
            <person name="Glass J.I."/>
            <person name="Rusch D."/>
            <person name="Podicherti R."/>
            <person name="Tsui H.-C.T."/>
            <person name="Winkler M.E."/>
        </authorList>
    </citation>
    <scope>NUCLEOTIDE SEQUENCE</scope>
</reference>
<dbReference type="Pfam" id="PF25596">
    <property type="entry name" value="CPSase_L_D1"/>
    <property type="match status" value="1"/>
</dbReference>
<keyword evidence="1" id="KW-0436">Ligase</keyword>
<dbReference type="GO" id="GO:0004088">
    <property type="term" value="F:carbamoyl-phosphate synthase (glutamine-hydrolyzing) activity"/>
    <property type="evidence" value="ECO:0007669"/>
    <property type="project" value="TreeGrafter"/>
</dbReference>
<comment type="catalytic activity">
    <reaction evidence="5">
        <text>hydrogencarbonate + NH4(+) + 2 ATP = carbamoyl phosphate + 2 ADP + phosphate + 2 H(+)</text>
        <dbReference type="Rhea" id="RHEA:18029"/>
        <dbReference type="ChEBI" id="CHEBI:15378"/>
        <dbReference type="ChEBI" id="CHEBI:17544"/>
        <dbReference type="ChEBI" id="CHEBI:28938"/>
        <dbReference type="ChEBI" id="CHEBI:30616"/>
        <dbReference type="ChEBI" id="CHEBI:43474"/>
        <dbReference type="ChEBI" id="CHEBI:58228"/>
        <dbReference type="ChEBI" id="CHEBI:456216"/>
        <dbReference type="EC" id="6.3.4.16"/>
    </reaction>
</comment>
<name>A0A383BGT2_9ZZZZ</name>
<dbReference type="EMBL" id="UINC01200218">
    <property type="protein sequence ID" value="SVE19000.1"/>
    <property type="molecule type" value="Genomic_DNA"/>
</dbReference>
<accession>A0A383BGT2</accession>
<organism evidence="7">
    <name type="scientific">marine metagenome</name>
    <dbReference type="NCBI Taxonomy" id="408172"/>
    <lineage>
        <taxon>unclassified sequences</taxon>
        <taxon>metagenomes</taxon>
        <taxon>ecological metagenomes</taxon>
    </lineage>
</organism>
<protein>
    <recommendedName>
        <fullName evidence="6">Carbamoyl phosphate synthase preATP-grasp domain-containing protein</fullName>
    </recommendedName>
</protein>
<dbReference type="InterPro" id="IPR016185">
    <property type="entry name" value="PreATP-grasp_dom_sf"/>
</dbReference>
<dbReference type="GO" id="GO:0005524">
    <property type="term" value="F:ATP binding"/>
    <property type="evidence" value="ECO:0007669"/>
    <property type="project" value="UniProtKB-KW"/>
</dbReference>
<dbReference type="GO" id="GO:0004087">
    <property type="term" value="F:carbamoyl-phosphate synthase (ammonia) activity"/>
    <property type="evidence" value="ECO:0007669"/>
    <property type="project" value="UniProtKB-EC"/>
</dbReference>
<dbReference type="GO" id="GO:0005737">
    <property type="term" value="C:cytoplasm"/>
    <property type="evidence" value="ECO:0007669"/>
    <property type="project" value="TreeGrafter"/>
</dbReference>
<gene>
    <name evidence="7" type="ORF">METZ01_LOCUS471854</name>
</gene>
<dbReference type="FunFam" id="3.40.50.20:FF:000001">
    <property type="entry name" value="Carbamoyl-phosphate synthase large chain"/>
    <property type="match status" value="1"/>
</dbReference>
<dbReference type="PANTHER" id="PTHR11405">
    <property type="entry name" value="CARBAMOYLTRANSFERASE FAMILY MEMBER"/>
    <property type="match status" value="1"/>
</dbReference>
<proteinExistence type="predicted"/>
<dbReference type="PRINTS" id="PR00098">
    <property type="entry name" value="CPSASE"/>
</dbReference>
<dbReference type="AlphaFoldDB" id="A0A383BGT2"/>
<dbReference type="SUPFAM" id="SSF52440">
    <property type="entry name" value="PreATP-grasp domain"/>
    <property type="match status" value="1"/>
</dbReference>
<keyword evidence="4" id="KW-0067">ATP-binding</keyword>
<dbReference type="PANTHER" id="PTHR11405:SF53">
    <property type="entry name" value="CARBAMOYL-PHOSPHATE SYNTHASE [AMMONIA], MITOCHONDRIAL"/>
    <property type="match status" value="1"/>
</dbReference>